<feature type="domain" description="Rap1a immunity protein" evidence="2">
    <location>
        <begin position="24"/>
        <end position="127"/>
    </location>
</feature>
<comment type="caution">
    <text evidence="3">The sequence shown here is derived from an EMBL/GenBank/DDBJ whole genome shotgun (WGS) entry which is preliminary data.</text>
</comment>
<evidence type="ECO:0000256" key="1">
    <source>
        <dbReference type="SAM" id="SignalP"/>
    </source>
</evidence>
<dbReference type="Proteomes" id="UP001061999">
    <property type="component" value="Unassembled WGS sequence"/>
</dbReference>
<feature type="chain" id="PRO_5046076284" evidence="1">
    <location>
        <begin position="23"/>
        <end position="131"/>
    </location>
</feature>
<keyword evidence="1" id="KW-0732">Signal</keyword>
<keyword evidence="4" id="KW-1185">Reference proteome</keyword>
<accession>A0ABT3F1I4</accession>
<organism evidence="3 4">
    <name type="scientific">Pseudomonas agronomica</name>
    <dbReference type="NCBI Taxonomy" id="2979328"/>
    <lineage>
        <taxon>Bacteria</taxon>
        <taxon>Pseudomonadati</taxon>
        <taxon>Pseudomonadota</taxon>
        <taxon>Gammaproteobacteria</taxon>
        <taxon>Pseudomonadales</taxon>
        <taxon>Pseudomonadaceae</taxon>
        <taxon>Pseudomonas</taxon>
    </lineage>
</organism>
<dbReference type="RefSeq" id="WP_264426087.1">
    <property type="nucleotide sequence ID" value="NZ_JAOSHO010000004.1"/>
</dbReference>
<reference evidence="3" key="1">
    <citation type="submission" date="2022-07" db="EMBL/GenBank/DDBJ databases">
        <title>Pseudomonas agronomica sp. nov.: a novel bacterium with biotechnological application in the synthesis of biofertilizers from valorized agricultural residues.</title>
        <authorList>
            <person name="Robas M."/>
            <person name="Fernandez V.M."/>
            <person name="Luna L."/>
            <person name="Provanza A."/>
            <person name="Jimenez P.A."/>
        </authorList>
    </citation>
    <scope>NUCLEOTIDE SEQUENCE</scope>
    <source>
        <strain evidence="3">SAICEU22T</strain>
    </source>
</reference>
<dbReference type="Pfam" id="PF18602">
    <property type="entry name" value="Rap1a"/>
    <property type="match status" value="1"/>
</dbReference>
<feature type="signal peptide" evidence="1">
    <location>
        <begin position="1"/>
        <end position="22"/>
    </location>
</feature>
<protein>
    <submittedName>
        <fullName evidence="3">Rap1a/Tai family immunity protein</fullName>
    </submittedName>
</protein>
<proteinExistence type="predicted"/>
<dbReference type="EMBL" id="JAOSHO010000004">
    <property type="protein sequence ID" value="MCW1242944.1"/>
    <property type="molecule type" value="Genomic_DNA"/>
</dbReference>
<sequence length="131" mass="14171">MKSKISLALLMLACCWGVPAMADGSKLLRQCQEALTIFDGGTANNNTDAAMCLGTINGTVDGLDIAHMLYSQEAKKQLKRIICWPEGNVTKDQSLRIVVKYLKEHPESLHFGESTLITLALVSAFPCGTGK</sequence>
<evidence type="ECO:0000313" key="4">
    <source>
        <dbReference type="Proteomes" id="UP001061999"/>
    </source>
</evidence>
<evidence type="ECO:0000259" key="2">
    <source>
        <dbReference type="Pfam" id="PF18602"/>
    </source>
</evidence>
<dbReference type="InterPro" id="IPR041238">
    <property type="entry name" value="Rap1a"/>
</dbReference>
<evidence type="ECO:0000313" key="3">
    <source>
        <dbReference type="EMBL" id="MCW1242944.1"/>
    </source>
</evidence>
<name>A0ABT3F1I4_9PSED</name>
<gene>
    <name evidence="3" type="ORF">OC610_00860</name>
</gene>